<name>A0A6C7EBY3_ILUCY</name>
<sequence>MKRVLDAEAPGERLAAFRIVAGVFVVGYLVLRLPVFLALGDRPAADFEAVGVLAPLSSPPSRAVLVACIVAAGASGIASTLGWRYRPAAVTFAASMLLLTTLRGSWGQLLHFENLMVLQLVVLAASPAADVWSLDAKRRAPTAPTALPGSSVRYGWPLAVASLVTTITYVIAGVAKLRYGGLDWISGDTLRNHIAYSAARLDVLGGNPPVFARTAVRAEWILGIAAVGAVVIELSAPVIFVGTRLRNAWVAAAWLGHVGILLTMGVGFPSALFGVAYAPFFALERVRARGQTRGVARTFC</sequence>
<feature type="transmembrane region" description="Helical" evidence="1">
    <location>
        <begin position="85"/>
        <end position="102"/>
    </location>
</feature>
<evidence type="ECO:0000259" key="2">
    <source>
        <dbReference type="Pfam" id="PF05090"/>
    </source>
</evidence>
<keyword evidence="1" id="KW-0812">Transmembrane</keyword>
<feature type="transmembrane region" description="Helical" evidence="1">
    <location>
        <begin position="154"/>
        <end position="175"/>
    </location>
</feature>
<dbReference type="AlphaFoldDB" id="A0A6C7EBY3"/>
<proteinExistence type="predicted"/>
<feature type="transmembrane region" description="Helical" evidence="1">
    <location>
        <begin position="15"/>
        <end position="39"/>
    </location>
</feature>
<gene>
    <name evidence="3" type="ORF">YM304_39430</name>
</gene>
<feature type="transmembrane region" description="Helical" evidence="1">
    <location>
        <begin position="60"/>
        <end position="79"/>
    </location>
</feature>
<keyword evidence="1" id="KW-0472">Membrane</keyword>
<feature type="domain" description="HTTM" evidence="2">
    <location>
        <begin position="14"/>
        <end position="258"/>
    </location>
</feature>
<feature type="transmembrane region" description="Helical" evidence="1">
    <location>
        <begin position="260"/>
        <end position="283"/>
    </location>
</feature>
<feature type="transmembrane region" description="Helical" evidence="1">
    <location>
        <begin position="220"/>
        <end position="240"/>
    </location>
</feature>
<evidence type="ECO:0000313" key="3">
    <source>
        <dbReference type="EMBL" id="BAN04257.1"/>
    </source>
</evidence>
<protein>
    <recommendedName>
        <fullName evidence="2">HTTM domain-containing protein</fullName>
    </recommendedName>
</protein>
<dbReference type="Proteomes" id="UP000011863">
    <property type="component" value="Chromosome"/>
</dbReference>
<reference evidence="3 4" key="1">
    <citation type="journal article" date="2013" name="Int. J. Syst. Evol. Microbiol.">
        <title>Ilumatobacter nonamiense sp. nov. and Ilumatobacter coccineum sp. nov., isolated from seashore sand.</title>
        <authorList>
            <person name="Matsumoto A."/>
            <person name="Kasai H."/>
            <person name="Matsuo Y."/>
            <person name="Shizuri Y."/>
            <person name="Ichikawa N."/>
            <person name="Fujita N."/>
            <person name="Omura S."/>
            <person name="Takahashi Y."/>
        </authorList>
    </citation>
    <scope>NUCLEOTIDE SEQUENCE [LARGE SCALE GENOMIC DNA]</scope>
    <source>
        <strain evidence="4">NBRC 103263 / KCTC 29153 / YM16-304</strain>
    </source>
</reference>
<evidence type="ECO:0000313" key="4">
    <source>
        <dbReference type="Proteomes" id="UP000011863"/>
    </source>
</evidence>
<evidence type="ECO:0000256" key="1">
    <source>
        <dbReference type="SAM" id="Phobius"/>
    </source>
</evidence>
<keyword evidence="4" id="KW-1185">Reference proteome</keyword>
<dbReference type="RefSeq" id="WP_015443504.1">
    <property type="nucleotide sequence ID" value="NC_020520.1"/>
</dbReference>
<accession>A0A6C7EBY3</accession>
<dbReference type="EMBL" id="AP012057">
    <property type="protein sequence ID" value="BAN04257.1"/>
    <property type="molecule type" value="Genomic_DNA"/>
</dbReference>
<dbReference type="InterPro" id="IPR053934">
    <property type="entry name" value="HTTM_dom"/>
</dbReference>
<dbReference type="KEGG" id="aym:YM304_39430"/>
<dbReference type="Pfam" id="PF05090">
    <property type="entry name" value="HTTM"/>
    <property type="match status" value="1"/>
</dbReference>
<organism evidence="3 4">
    <name type="scientific">Ilumatobacter coccineus (strain NBRC 103263 / KCTC 29153 / YM16-304)</name>
    <dbReference type="NCBI Taxonomy" id="1313172"/>
    <lineage>
        <taxon>Bacteria</taxon>
        <taxon>Bacillati</taxon>
        <taxon>Actinomycetota</taxon>
        <taxon>Acidimicrobiia</taxon>
        <taxon>Acidimicrobiales</taxon>
        <taxon>Ilumatobacteraceae</taxon>
        <taxon>Ilumatobacter</taxon>
    </lineage>
</organism>
<keyword evidence="1" id="KW-1133">Transmembrane helix</keyword>